<dbReference type="AlphaFoldDB" id="A0A834W2X8"/>
<organism evidence="1 2">
    <name type="scientific">Senna tora</name>
    <dbReference type="NCBI Taxonomy" id="362788"/>
    <lineage>
        <taxon>Eukaryota</taxon>
        <taxon>Viridiplantae</taxon>
        <taxon>Streptophyta</taxon>
        <taxon>Embryophyta</taxon>
        <taxon>Tracheophyta</taxon>
        <taxon>Spermatophyta</taxon>
        <taxon>Magnoliopsida</taxon>
        <taxon>eudicotyledons</taxon>
        <taxon>Gunneridae</taxon>
        <taxon>Pentapetalae</taxon>
        <taxon>rosids</taxon>
        <taxon>fabids</taxon>
        <taxon>Fabales</taxon>
        <taxon>Fabaceae</taxon>
        <taxon>Caesalpinioideae</taxon>
        <taxon>Cassia clade</taxon>
        <taxon>Senna</taxon>
    </lineage>
</organism>
<sequence>MGEKLSPWHGSEMRTRKVWGLCPCPSPPLCVGVIPTTNDVDMAPENV</sequence>
<protein>
    <submittedName>
        <fullName evidence="1">Uncharacterized protein</fullName>
    </submittedName>
</protein>
<keyword evidence="2" id="KW-1185">Reference proteome</keyword>
<gene>
    <name evidence="1" type="ORF">G2W53_039588</name>
</gene>
<proteinExistence type="predicted"/>
<evidence type="ECO:0000313" key="2">
    <source>
        <dbReference type="Proteomes" id="UP000634136"/>
    </source>
</evidence>
<reference evidence="1" key="1">
    <citation type="submission" date="2020-09" db="EMBL/GenBank/DDBJ databases">
        <title>Genome-Enabled Discovery of Anthraquinone Biosynthesis in Senna tora.</title>
        <authorList>
            <person name="Kang S.-H."/>
            <person name="Pandey R.P."/>
            <person name="Lee C.-M."/>
            <person name="Sim J.-S."/>
            <person name="Jeong J.-T."/>
            <person name="Choi B.-S."/>
            <person name="Jung M."/>
            <person name="Ginzburg D."/>
            <person name="Zhao K."/>
            <person name="Won S.Y."/>
            <person name="Oh T.-J."/>
            <person name="Yu Y."/>
            <person name="Kim N.-H."/>
            <person name="Lee O.R."/>
            <person name="Lee T.-H."/>
            <person name="Bashyal P."/>
            <person name="Kim T.-S."/>
            <person name="Lee W.-H."/>
            <person name="Kawkins C."/>
            <person name="Kim C.-K."/>
            <person name="Kim J.S."/>
            <person name="Ahn B.O."/>
            <person name="Rhee S.Y."/>
            <person name="Sohng J.K."/>
        </authorList>
    </citation>
    <scope>NUCLEOTIDE SEQUENCE</scope>
    <source>
        <tissue evidence="1">Leaf</tissue>
    </source>
</reference>
<name>A0A834W2X8_9FABA</name>
<evidence type="ECO:0000313" key="1">
    <source>
        <dbReference type="EMBL" id="KAF7807427.1"/>
    </source>
</evidence>
<comment type="caution">
    <text evidence="1">The sequence shown here is derived from an EMBL/GenBank/DDBJ whole genome shotgun (WGS) entry which is preliminary data.</text>
</comment>
<accession>A0A834W2X8</accession>
<dbReference type="EMBL" id="JAAIUW010000012">
    <property type="protein sequence ID" value="KAF7807427.1"/>
    <property type="molecule type" value="Genomic_DNA"/>
</dbReference>
<dbReference type="Proteomes" id="UP000634136">
    <property type="component" value="Unassembled WGS sequence"/>
</dbReference>